<dbReference type="PANTHER" id="PTHR23084">
    <property type="entry name" value="PHOSPHATIDYLINOSITOL-4-PHOSPHATE 5-KINASE RELATED"/>
    <property type="match status" value="1"/>
</dbReference>
<dbReference type="InterPro" id="IPR003409">
    <property type="entry name" value="MORN"/>
</dbReference>
<organism evidence="3 4">
    <name type="scientific">Rotaria socialis</name>
    <dbReference type="NCBI Taxonomy" id="392032"/>
    <lineage>
        <taxon>Eukaryota</taxon>
        <taxon>Metazoa</taxon>
        <taxon>Spiralia</taxon>
        <taxon>Gnathifera</taxon>
        <taxon>Rotifera</taxon>
        <taxon>Eurotatoria</taxon>
        <taxon>Bdelloidea</taxon>
        <taxon>Philodinida</taxon>
        <taxon>Philodinidae</taxon>
        <taxon>Rotaria</taxon>
    </lineage>
</organism>
<protein>
    <submittedName>
        <fullName evidence="3">Uncharacterized protein</fullName>
    </submittedName>
</protein>
<proteinExistence type="predicted"/>
<dbReference type="Proteomes" id="UP000663851">
    <property type="component" value="Unassembled WGS sequence"/>
</dbReference>
<dbReference type="Gene3D" id="2.20.110.10">
    <property type="entry name" value="Histone H3 K4-specific methyltransferase SET7/9 N-terminal domain"/>
    <property type="match status" value="2"/>
</dbReference>
<dbReference type="EMBL" id="CAJOBO010002506">
    <property type="protein sequence ID" value="CAF4454628.1"/>
    <property type="molecule type" value="Genomic_DNA"/>
</dbReference>
<evidence type="ECO:0000256" key="1">
    <source>
        <dbReference type="ARBA" id="ARBA00022737"/>
    </source>
</evidence>
<gene>
    <name evidence="3" type="ORF">HFQ381_LOCUS24157</name>
    <name evidence="2" type="ORF">UJA718_LOCUS6122</name>
</gene>
<dbReference type="PANTHER" id="PTHR23084:SF263">
    <property type="entry name" value="MORN REPEAT-CONTAINING PROTEIN 1"/>
    <property type="match status" value="1"/>
</dbReference>
<name>A0A820SIH1_9BILA</name>
<keyword evidence="5" id="KW-1185">Reference proteome</keyword>
<comment type="caution">
    <text evidence="3">The sequence shown here is derived from an EMBL/GenBank/DDBJ whole genome shotgun (WGS) entry which is preliminary data.</text>
</comment>
<dbReference type="EMBL" id="CAJOBP010000563">
    <property type="protein sequence ID" value="CAF4194101.1"/>
    <property type="molecule type" value="Genomic_DNA"/>
</dbReference>
<evidence type="ECO:0000313" key="5">
    <source>
        <dbReference type="Proteomes" id="UP000663873"/>
    </source>
</evidence>
<dbReference type="AlphaFoldDB" id="A0A820SIH1"/>
<sequence>MTVDRLYEQLMGQWKDDKKHGKGTNYYPNGNKYEGDWIDDKRTGQGILTWPNGNRYEQGYSQMSSPHLISKMERLMEKVHITIALGKSIPVIGSMKRKQDGKINGRGTYYYGNGHKYAGDWIDEKKAGQGVYTWSNGDRYEKEYSQMFIHHHI</sequence>
<evidence type="ECO:0000313" key="3">
    <source>
        <dbReference type="EMBL" id="CAF4454628.1"/>
    </source>
</evidence>
<dbReference type="Proteomes" id="UP000663873">
    <property type="component" value="Unassembled WGS sequence"/>
</dbReference>
<accession>A0A820SIH1</accession>
<reference evidence="3" key="1">
    <citation type="submission" date="2021-02" db="EMBL/GenBank/DDBJ databases">
        <authorList>
            <person name="Nowell W R."/>
        </authorList>
    </citation>
    <scope>NUCLEOTIDE SEQUENCE</scope>
</reference>
<dbReference type="Pfam" id="PF02493">
    <property type="entry name" value="MORN"/>
    <property type="match status" value="4"/>
</dbReference>
<evidence type="ECO:0000313" key="2">
    <source>
        <dbReference type="EMBL" id="CAF4194101.1"/>
    </source>
</evidence>
<dbReference type="SMART" id="SM00698">
    <property type="entry name" value="MORN"/>
    <property type="match status" value="3"/>
</dbReference>
<keyword evidence="1" id="KW-0677">Repeat</keyword>
<evidence type="ECO:0000313" key="4">
    <source>
        <dbReference type="Proteomes" id="UP000663851"/>
    </source>
</evidence>
<dbReference type="SUPFAM" id="SSF82185">
    <property type="entry name" value="Histone H3 K4-specific methyltransferase SET7/9 N-terminal domain"/>
    <property type="match status" value="2"/>
</dbReference>